<gene>
    <name evidence="2" type="ORF">TNCT_441901</name>
</gene>
<evidence type="ECO:0000313" key="2">
    <source>
        <dbReference type="EMBL" id="GFR00092.1"/>
    </source>
</evidence>
<dbReference type="EMBL" id="BMAO01034956">
    <property type="protein sequence ID" value="GFR00092.1"/>
    <property type="molecule type" value="Genomic_DNA"/>
</dbReference>
<dbReference type="Proteomes" id="UP000887116">
    <property type="component" value="Unassembled WGS sequence"/>
</dbReference>
<dbReference type="AlphaFoldDB" id="A0A8X6GAE2"/>
<evidence type="ECO:0000256" key="1">
    <source>
        <dbReference type="SAM" id="MobiDB-lite"/>
    </source>
</evidence>
<comment type="caution">
    <text evidence="2">The sequence shown here is derived from an EMBL/GenBank/DDBJ whole genome shotgun (WGS) entry which is preliminary data.</text>
</comment>
<evidence type="ECO:0000313" key="3">
    <source>
        <dbReference type="Proteomes" id="UP000887116"/>
    </source>
</evidence>
<sequence length="84" mass="9463">MAEAAVPKAEKADVEFVAGDQQIDKVVIEAEKIAETAVEVDEKVYSGDQQTIEVIKKPKRLQRPQLERLKRRQTTGTGRLSRRS</sequence>
<feature type="region of interest" description="Disordered" evidence="1">
    <location>
        <begin position="63"/>
        <end position="84"/>
    </location>
</feature>
<organism evidence="2 3">
    <name type="scientific">Trichonephila clavata</name>
    <name type="common">Joro spider</name>
    <name type="synonym">Nephila clavata</name>
    <dbReference type="NCBI Taxonomy" id="2740835"/>
    <lineage>
        <taxon>Eukaryota</taxon>
        <taxon>Metazoa</taxon>
        <taxon>Ecdysozoa</taxon>
        <taxon>Arthropoda</taxon>
        <taxon>Chelicerata</taxon>
        <taxon>Arachnida</taxon>
        <taxon>Araneae</taxon>
        <taxon>Araneomorphae</taxon>
        <taxon>Entelegynae</taxon>
        <taxon>Araneoidea</taxon>
        <taxon>Nephilidae</taxon>
        <taxon>Trichonephila</taxon>
    </lineage>
</organism>
<keyword evidence="3" id="KW-1185">Reference proteome</keyword>
<protein>
    <submittedName>
        <fullName evidence="2">Uncharacterized protein</fullName>
    </submittedName>
</protein>
<reference evidence="2" key="1">
    <citation type="submission" date="2020-07" db="EMBL/GenBank/DDBJ databases">
        <title>Multicomponent nature underlies the extraordinary mechanical properties of spider dragline silk.</title>
        <authorList>
            <person name="Kono N."/>
            <person name="Nakamura H."/>
            <person name="Mori M."/>
            <person name="Yoshida Y."/>
            <person name="Ohtoshi R."/>
            <person name="Malay A.D."/>
            <person name="Moran D.A.P."/>
            <person name="Tomita M."/>
            <person name="Numata K."/>
            <person name="Arakawa K."/>
        </authorList>
    </citation>
    <scope>NUCLEOTIDE SEQUENCE</scope>
</reference>
<name>A0A8X6GAE2_TRICU</name>
<accession>A0A8X6GAE2</accession>
<proteinExistence type="predicted"/>